<evidence type="ECO:0000256" key="4">
    <source>
        <dbReference type="ARBA" id="ARBA00022695"/>
    </source>
</evidence>
<dbReference type="InterPro" id="IPR032828">
    <property type="entry name" value="PolyA_RNA-bd"/>
</dbReference>
<dbReference type="InterPro" id="IPR050264">
    <property type="entry name" value="Bact_CCA-adding_enz_type3_sf"/>
</dbReference>
<evidence type="ECO:0000313" key="13">
    <source>
        <dbReference type="EMBL" id="RJX38471.1"/>
    </source>
</evidence>
<evidence type="ECO:0000256" key="8">
    <source>
        <dbReference type="ARBA" id="ARBA00022884"/>
    </source>
</evidence>
<dbReference type="EMBL" id="QXQB01000004">
    <property type="protein sequence ID" value="RJX38471.1"/>
    <property type="molecule type" value="Genomic_DNA"/>
</dbReference>
<protein>
    <submittedName>
        <fullName evidence="13">CCA tRNA nucleotidyltransferase</fullName>
        <ecNumber evidence="13">2.7.7.72</ecNumber>
    </submittedName>
</protein>
<dbReference type="EC" id="2.7.7.72" evidence="13"/>
<dbReference type="InterPro" id="IPR043519">
    <property type="entry name" value="NT_sf"/>
</dbReference>
<dbReference type="Gene3D" id="3.30.460.10">
    <property type="entry name" value="Beta Polymerase, domain 2"/>
    <property type="match status" value="1"/>
</dbReference>
<dbReference type="GO" id="GO:0008033">
    <property type="term" value="P:tRNA processing"/>
    <property type="evidence" value="ECO:0007669"/>
    <property type="project" value="UniProtKB-KW"/>
</dbReference>
<dbReference type="AlphaFoldDB" id="A0A3A6PPH9"/>
<dbReference type="GO" id="GO:0004810">
    <property type="term" value="F:CCA tRNA nucleotidyltransferase activity"/>
    <property type="evidence" value="ECO:0007669"/>
    <property type="project" value="UniProtKB-EC"/>
</dbReference>
<dbReference type="Pfam" id="PF13735">
    <property type="entry name" value="tRNA_NucTran2_2"/>
    <property type="match status" value="1"/>
</dbReference>
<evidence type="ECO:0000256" key="5">
    <source>
        <dbReference type="ARBA" id="ARBA00022723"/>
    </source>
</evidence>
<proteinExistence type="inferred from homology"/>
<evidence type="ECO:0000256" key="6">
    <source>
        <dbReference type="ARBA" id="ARBA00022741"/>
    </source>
</evidence>
<dbReference type="PROSITE" id="PS51257">
    <property type="entry name" value="PROKAR_LIPOPROTEIN"/>
    <property type="match status" value="1"/>
</dbReference>
<dbReference type="Pfam" id="PF12627">
    <property type="entry name" value="PolyA_pol_RNAbd"/>
    <property type="match status" value="1"/>
</dbReference>
<dbReference type="Proteomes" id="UP000267798">
    <property type="component" value="Unassembled WGS sequence"/>
</dbReference>
<accession>A0A3A6PPH9</accession>
<dbReference type="PANTHER" id="PTHR46173:SF1">
    <property type="entry name" value="CCA TRNA NUCLEOTIDYLTRANSFERASE 1, MITOCHONDRIAL"/>
    <property type="match status" value="1"/>
</dbReference>
<evidence type="ECO:0000259" key="10">
    <source>
        <dbReference type="Pfam" id="PF01743"/>
    </source>
</evidence>
<keyword evidence="2 9" id="KW-0808">Transferase</keyword>
<evidence type="ECO:0000259" key="11">
    <source>
        <dbReference type="Pfam" id="PF12627"/>
    </source>
</evidence>
<name>A0A3A6PPH9_9BACL</name>
<dbReference type="PANTHER" id="PTHR46173">
    <property type="entry name" value="CCA TRNA NUCLEOTIDYLTRANSFERASE 1, MITOCHONDRIAL"/>
    <property type="match status" value="1"/>
</dbReference>
<keyword evidence="4 13" id="KW-0548">Nucleotidyltransferase</keyword>
<keyword evidence="14" id="KW-1185">Reference proteome</keyword>
<dbReference type="NCBIfam" id="NF009814">
    <property type="entry name" value="PRK13299.1"/>
    <property type="match status" value="1"/>
</dbReference>
<dbReference type="InterPro" id="IPR032810">
    <property type="entry name" value="CCA-adding_enz_C"/>
</dbReference>
<evidence type="ECO:0000256" key="1">
    <source>
        <dbReference type="ARBA" id="ARBA00001946"/>
    </source>
</evidence>
<dbReference type="GO" id="GO:0000166">
    <property type="term" value="F:nucleotide binding"/>
    <property type="evidence" value="ECO:0007669"/>
    <property type="project" value="UniProtKB-KW"/>
</dbReference>
<comment type="cofactor">
    <cofactor evidence="1">
        <name>Mg(2+)</name>
        <dbReference type="ChEBI" id="CHEBI:18420"/>
    </cofactor>
</comment>
<dbReference type="SUPFAM" id="SSF81301">
    <property type="entry name" value="Nucleotidyltransferase"/>
    <property type="match status" value="1"/>
</dbReference>
<dbReference type="GO" id="GO:0046872">
    <property type="term" value="F:metal ion binding"/>
    <property type="evidence" value="ECO:0007669"/>
    <property type="project" value="UniProtKB-KW"/>
</dbReference>
<keyword evidence="5" id="KW-0479">Metal-binding</keyword>
<dbReference type="CDD" id="cd05398">
    <property type="entry name" value="NT_ClassII-CCAase"/>
    <property type="match status" value="1"/>
</dbReference>
<reference evidence="13 14" key="1">
    <citation type="submission" date="2018-09" db="EMBL/GenBank/DDBJ databases">
        <title>Paenibacillus aracenensis nov. sp. isolated from a cave in southern Spain.</title>
        <authorList>
            <person name="Jurado V."/>
            <person name="Gutierrez-Patricio S."/>
            <person name="Gonzalez-Pimentel J.L."/>
            <person name="Miller A.Z."/>
            <person name="Laiz L."/>
            <person name="Saiz-Jimenez C."/>
        </authorList>
    </citation>
    <scope>NUCLEOTIDE SEQUENCE [LARGE SCALE GENOMIC DNA]</scope>
    <source>
        <strain evidence="13 14">JCM 19203</strain>
    </source>
</reference>
<keyword evidence="8 9" id="KW-0694">RNA-binding</keyword>
<evidence type="ECO:0000259" key="12">
    <source>
        <dbReference type="Pfam" id="PF13735"/>
    </source>
</evidence>
<evidence type="ECO:0000256" key="7">
    <source>
        <dbReference type="ARBA" id="ARBA00022842"/>
    </source>
</evidence>
<dbReference type="GO" id="GO:0000049">
    <property type="term" value="F:tRNA binding"/>
    <property type="evidence" value="ECO:0007669"/>
    <property type="project" value="TreeGrafter"/>
</dbReference>
<feature type="domain" description="tRNA nucleotidyltransferase/poly(A) polymerase RNA and SrmB- binding" evidence="11">
    <location>
        <begin position="205"/>
        <end position="253"/>
    </location>
</feature>
<keyword evidence="3" id="KW-0819">tRNA processing</keyword>
<evidence type="ECO:0000313" key="14">
    <source>
        <dbReference type="Proteomes" id="UP000267798"/>
    </source>
</evidence>
<dbReference type="Pfam" id="PF01743">
    <property type="entry name" value="PolyA_pol"/>
    <property type="match status" value="1"/>
</dbReference>
<organism evidence="13 14">
    <name type="scientific">Paenibacillus pinisoli</name>
    <dbReference type="NCBI Taxonomy" id="1276110"/>
    <lineage>
        <taxon>Bacteria</taxon>
        <taxon>Bacillati</taxon>
        <taxon>Bacillota</taxon>
        <taxon>Bacilli</taxon>
        <taxon>Bacillales</taxon>
        <taxon>Paenibacillaceae</taxon>
        <taxon>Paenibacillus</taxon>
    </lineage>
</organism>
<feature type="domain" description="Poly A polymerase head" evidence="10">
    <location>
        <begin position="55"/>
        <end position="173"/>
    </location>
</feature>
<comment type="similarity">
    <text evidence="9">Belongs to the tRNA nucleotidyltransferase/poly(A) polymerase family.</text>
</comment>
<sequence>MMPSCRFPSANSTALGACRSRMEGGAAMKLELTNEMRAAMPLIEKLETEGHEAVFVGGAVRDAVLGLPVHDIDIATSALPEQVMALFPKCIPTGLQHGTVTVVHEGLTYEVTTYRTESGYEQFRKPSSVAFVQSLDEDLLRRDFTMNAMAIRQSGSVYDPYDGLADIGQSRLRCVGNAGDRLQEDALRMLRAVRFLGAYGLRPVPSLWRGLRMNKALLRHIAMERVQAELDKMLSSDTPERALAWLGASGLWADFKEPVPSRLMMRIQASAGGEGFEMAELGRLKHLDERWAAALLSLQAGEGDARELLIRLKLPNKRIGLIVTMLQLHAEIAPLVKTGDMEGLRAAWLEGILRFGEEAAGHWIHVAQILESHADPLPPAVAHRLSLLMKEMPVKSLKQLAISGNDLQQALSRKAGPWMSAMLKRLLYAAAAGEVANEQDKLIELSILWNEEGTYHES</sequence>
<keyword evidence="7" id="KW-0460">Magnesium</keyword>
<dbReference type="Gene3D" id="1.10.246.80">
    <property type="match status" value="1"/>
</dbReference>
<evidence type="ECO:0000256" key="3">
    <source>
        <dbReference type="ARBA" id="ARBA00022694"/>
    </source>
</evidence>
<dbReference type="InterPro" id="IPR002646">
    <property type="entry name" value="PolA_pol_head_dom"/>
</dbReference>
<dbReference type="SUPFAM" id="SSF81891">
    <property type="entry name" value="Poly A polymerase C-terminal region-like"/>
    <property type="match status" value="1"/>
</dbReference>
<comment type="caution">
    <text evidence="13">The sequence shown here is derived from an EMBL/GenBank/DDBJ whole genome shotgun (WGS) entry which is preliminary data.</text>
</comment>
<evidence type="ECO:0000256" key="9">
    <source>
        <dbReference type="RuleBase" id="RU003953"/>
    </source>
</evidence>
<dbReference type="Gene3D" id="1.10.3090.10">
    <property type="entry name" value="cca-adding enzyme, domain 2"/>
    <property type="match status" value="1"/>
</dbReference>
<evidence type="ECO:0000256" key="2">
    <source>
        <dbReference type="ARBA" id="ARBA00022679"/>
    </source>
</evidence>
<gene>
    <name evidence="13" type="ORF">D3P09_20710</name>
</gene>
<feature type="domain" description="CCA-adding enzyme C-terminal" evidence="12">
    <location>
        <begin position="288"/>
        <end position="444"/>
    </location>
</feature>
<keyword evidence="6" id="KW-0547">Nucleotide-binding</keyword>